<comment type="caution">
    <text evidence="1">The sequence shown here is derived from an EMBL/GenBank/DDBJ whole genome shotgun (WGS) entry which is preliminary data.</text>
</comment>
<dbReference type="Proteomes" id="UP001066276">
    <property type="component" value="Chromosome 11"/>
</dbReference>
<keyword evidence="2" id="KW-1185">Reference proteome</keyword>
<name>A0AAV7LS55_PLEWA</name>
<accession>A0AAV7LS55</accession>
<feature type="non-terminal residue" evidence="1">
    <location>
        <position position="58"/>
    </location>
</feature>
<evidence type="ECO:0000313" key="1">
    <source>
        <dbReference type="EMBL" id="KAJ1093385.1"/>
    </source>
</evidence>
<sequence>VASPKETFQRGVDMWGLFVEWAEQHAETWRDGALLAAIRRCTHICAIVQGNVGSLKHK</sequence>
<feature type="non-terminal residue" evidence="1">
    <location>
        <position position="1"/>
    </location>
</feature>
<evidence type="ECO:0000313" key="2">
    <source>
        <dbReference type="Proteomes" id="UP001066276"/>
    </source>
</evidence>
<dbReference type="AlphaFoldDB" id="A0AAV7LS55"/>
<proteinExistence type="predicted"/>
<organism evidence="1 2">
    <name type="scientific">Pleurodeles waltl</name>
    <name type="common">Iberian ribbed newt</name>
    <dbReference type="NCBI Taxonomy" id="8319"/>
    <lineage>
        <taxon>Eukaryota</taxon>
        <taxon>Metazoa</taxon>
        <taxon>Chordata</taxon>
        <taxon>Craniata</taxon>
        <taxon>Vertebrata</taxon>
        <taxon>Euteleostomi</taxon>
        <taxon>Amphibia</taxon>
        <taxon>Batrachia</taxon>
        <taxon>Caudata</taxon>
        <taxon>Salamandroidea</taxon>
        <taxon>Salamandridae</taxon>
        <taxon>Pleurodelinae</taxon>
        <taxon>Pleurodeles</taxon>
    </lineage>
</organism>
<protein>
    <submittedName>
        <fullName evidence="1">Uncharacterized protein</fullName>
    </submittedName>
</protein>
<reference evidence="1" key="1">
    <citation type="journal article" date="2022" name="bioRxiv">
        <title>Sequencing and chromosome-scale assembly of the giantPleurodeles waltlgenome.</title>
        <authorList>
            <person name="Brown T."/>
            <person name="Elewa A."/>
            <person name="Iarovenko S."/>
            <person name="Subramanian E."/>
            <person name="Araus A.J."/>
            <person name="Petzold A."/>
            <person name="Susuki M."/>
            <person name="Suzuki K.-i.T."/>
            <person name="Hayashi T."/>
            <person name="Toyoda A."/>
            <person name="Oliveira C."/>
            <person name="Osipova E."/>
            <person name="Leigh N.D."/>
            <person name="Simon A."/>
            <person name="Yun M.H."/>
        </authorList>
    </citation>
    <scope>NUCLEOTIDE SEQUENCE</scope>
    <source>
        <strain evidence="1">20211129_DDA</strain>
        <tissue evidence="1">Liver</tissue>
    </source>
</reference>
<gene>
    <name evidence="1" type="ORF">NDU88_006486</name>
</gene>
<dbReference type="EMBL" id="JANPWB010000015">
    <property type="protein sequence ID" value="KAJ1093385.1"/>
    <property type="molecule type" value="Genomic_DNA"/>
</dbReference>